<feature type="transmembrane region" description="Helical" evidence="6">
    <location>
        <begin position="181"/>
        <end position="198"/>
    </location>
</feature>
<keyword evidence="5 6" id="KW-0472">Membrane</keyword>
<evidence type="ECO:0000259" key="7">
    <source>
        <dbReference type="Pfam" id="PF10035"/>
    </source>
</evidence>
<dbReference type="PIRSF" id="PIRSF006483">
    <property type="entry name" value="Membrane_protein_YitT"/>
    <property type="match status" value="1"/>
</dbReference>
<evidence type="ECO:0000313" key="9">
    <source>
        <dbReference type="Proteomes" id="UP000052013"/>
    </source>
</evidence>
<evidence type="ECO:0000313" key="8">
    <source>
        <dbReference type="EMBL" id="KRL64230.1"/>
    </source>
</evidence>
<evidence type="ECO:0000256" key="6">
    <source>
        <dbReference type="SAM" id="Phobius"/>
    </source>
</evidence>
<dbReference type="STRING" id="1423739.FC85_GL001245"/>
<dbReference type="InterPro" id="IPR019264">
    <property type="entry name" value="DUF2179"/>
</dbReference>
<dbReference type="PANTHER" id="PTHR33545">
    <property type="entry name" value="UPF0750 MEMBRANE PROTEIN YITT-RELATED"/>
    <property type="match status" value="1"/>
</dbReference>
<keyword evidence="4 6" id="KW-1133">Transmembrane helix</keyword>
<name>A0A0R1S4M2_9LACO</name>
<dbReference type="EMBL" id="AZEY01000093">
    <property type="protein sequence ID" value="KRL64230.1"/>
    <property type="molecule type" value="Genomic_DNA"/>
</dbReference>
<dbReference type="InterPro" id="IPR003740">
    <property type="entry name" value="YitT"/>
</dbReference>
<feature type="domain" description="DUF2179" evidence="7">
    <location>
        <begin position="228"/>
        <end position="282"/>
    </location>
</feature>
<dbReference type="Gene3D" id="3.30.70.120">
    <property type="match status" value="1"/>
</dbReference>
<keyword evidence="3 6" id="KW-0812">Transmembrane</keyword>
<accession>A0A0R1S4M2</accession>
<dbReference type="Pfam" id="PF10035">
    <property type="entry name" value="DUF2179"/>
    <property type="match status" value="1"/>
</dbReference>
<keyword evidence="2" id="KW-1003">Cell membrane</keyword>
<evidence type="ECO:0000256" key="4">
    <source>
        <dbReference type="ARBA" id="ARBA00022989"/>
    </source>
</evidence>
<protein>
    <recommendedName>
        <fullName evidence="7">DUF2179 domain-containing protein</fullName>
    </recommendedName>
</protein>
<sequence length="297" mass="32924">MAKNQSRFQLGISVVDLLVIALGAAIYSFGIVFFNIYNHLADGGVTGITLILRAVFHIDPAYSTILVNIPLFAIGYRFLGKKDMIYTPYGTIVLSIFLWIWQRVPIVINIQHDLLLAAIGAGLFGGFGCGIVYRFGGTTGGVDIVARLFERFKGVQMGQTLLTMDVIVLLSSLIYLDVRQMAYTLIYVWIFSLLVNFTQQGAYTARGILIISDQSQTISEAIQEQLSRGVTFINAEGGYSHESKQIVYCVVSPSELHSLKQLVEKIDKAAFISILDVNEAIGEGFSYKRPKKFKLLK</sequence>
<dbReference type="Pfam" id="PF02588">
    <property type="entry name" value="YitT_membrane"/>
    <property type="match status" value="1"/>
</dbReference>
<proteinExistence type="predicted"/>
<reference evidence="8 9" key="1">
    <citation type="journal article" date="2015" name="Genome Announc.">
        <title>Expanding the biotechnology potential of lactobacilli through comparative genomics of 213 strains and associated genera.</title>
        <authorList>
            <person name="Sun Z."/>
            <person name="Harris H.M."/>
            <person name="McCann A."/>
            <person name="Guo C."/>
            <person name="Argimon S."/>
            <person name="Zhang W."/>
            <person name="Yang X."/>
            <person name="Jeffery I.B."/>
            <person name="Cooney J.C."/>
            <person name="Kagawa T.F."/>
            <person name="Liu W."/>
            <person name="Song Y."/>
            <person name="Salvetti E."/>
            <person name="Wrobel A."/>
            <person name="Rasinkangas P."/>
            <person name="Parkhill J."/>
            <person name="Rea M.C."/>
            <person name="O'Sullivan O."/>
            <person name="Ritari J."/>
            <person name="Douillard F.P."/>
            <person name="Paul Ross R."/>
            <person name="Yang R."/>
            <person name="Briner A.E."/>
            <person name="Felis G.E."/>
            <person name="de Vos W.M."/>
            <person name="Barrangou R."/>
            <person name="Klaenhammer T.R."/>
            <person name="Caufield P.W."/>
            <person name="Cui Y."/>
            <person name="Zhang H."/>
            <person name="O'Toole P.W."/>
        </authorList>
    </citation>
    <scope>NUCLEOTIDE SEQUENCE [LARGE SCALE GENOMIC DNA]</scope>
    <source>
        <strain evidence="8 9">DSM 14421</strain>
    </source>
</reference>
<gene>
    <name evidence="8" type="ORF">FC85_GL001245</name>
</gene>
<dbReference type="GO" id="GO:0005886">
    <property type="term" value="C:plasma membrane"/>
    <property type="evidence" value="ECO:0007669"/>
    <property type="project" value="UniProtKB-SubCell"/>
</dbReference>
<feature type="transmembrane region" description="Helical" evidence="6">
    <location>
        <begin position="12"/>
        <end position="37"/>
    </location>
</feature>
<evidence type="ECO:0000256" key="5">
    <source>
        <dbReference type="ARBA" id="ARBA00023136"/>
    </source>
</evidence>
<dbReference type="InterPro" id="IPR051461">
    <property type="entry name" value="UPF0750_membrane"/>
</dbReference>
<comment type="caution">
    <text evidence="8">The sequence shown here is derived from an EMBL/GenBank/DDBJ whole genome shotgun (WGS) entry which is preliminary data.</text>
</comment>
<feature type="transmembrane region" description="Helical" evidence="6">
    <location>
        <begin position="157"/>
        <end position="175"/>
    </location>
</feature>
<comment type="subcellular location">
    <subcellularLocation>
        <location evidence="1">Cell membrane</location>
        <topology evidence="1">Multi-pass membrane protein</topology>
    </subcellularLocation>
</comment>
<feature type="transmembrane region" description="Helical" evidence="6">
    <location>
        <begin position="114"/>
        <end position="136"/>
    </location>
</feature>
<evidence type="ECO:0000256" key="2">
    <source>
        <dbReference type="ARBA" id="ARBA00022475"/>
    </source>
</evidence>
<dbReference type="AlphaFoldDB" id="A0A0R1S4M2"/>
<dbReference type="CDD" id="cd16380">
    <property type="entry name" value="YitT_C"/>
    <property type="match status" value="1"/>
</dbReference>
<dbReference type="PATRIC" id="fig|1423739.3.peg.1301"/>
<evidence type="ECO:0000256" key="3">
    <source>
        <dbReference type="ARBA" id="ARBA00022692"/>
    </source>
</evidence>
<dbReference type="Proteomes" id="UP000052013">
    <property type="component" value="Unassembled WGS sequence"/>
</dbReference>
<dbReference type="InterPro" id="IPR015867">
    <property type="entry name" value="N-reg_PII/ATP_PRibTrfase_C"/>
</dbReference>
<dbReference type="PANTHER" id="PTHR33545:SF10">
    <property type="entry name" value="UPF0750 MEMBRANE PROTEIN YPJC"/>
    <property type="match status" value="1"/>
</dbReference>
<dbReference type="RefSeq" id="WP_057865686.1">
    <property type="nucleotide sequence ID" value="NZ_AZEY01000093.1"/>
</dbReference>
<organism evidence="8 9">
    <name type="scientific">Lentilactobacillus diolivorans DSM 14421</name>
    <dbReference type="NCBI Taxonomy" id="1423739"/>
    <lineage>
        <taxon>Bacteria</taxon>
        <taxon>Bacillati</taxon>
        <taxon>Bacillota</taxon>
        <taxon>Bacilli</taxon>
        <taxon>Lactobacillales</taxon>
        <taxon>Lactobacillaceae</taxon>
        <taxon>Lentilactobacillus</taxon>
    </lineage>
</organism>
<feature type="transmembrane region" description="Helical" evidence="6">
    <location>
        <begin position="86"/>
        <end position="102"/>
    </location>
</feature>
<evidence type="ECO:0000256" key="1">
    <source>
        <dbReference type="ARBA" id="ARBA00004651"/>
    </source>
</evidence>